<evidence type="ECO:0000313" key="2">
    <source>
        <dbReference type="EMBL" id="KAG6665865.1"/>
    </source>
</evidence>
<sequence>MANSRNQDLTDEDKIQGLERANQYGDEDSDDSSMDALSSCGVGLGASSSGSRENGGSRTETGLMDRLTDVIVYGGDGDLLLQQSDREDSVLQWIRALDMQVIGACRADERLKPLLKMNASNGVAEDCLLAHLSRHFEPAEVGMLARCFCIPLVSLRVGKICKQGTLLFPTATRGNLNLTVLPTSDLRLSFIGDNGEKERLFTLSSKSQSLVTVEEIPADNSGRSFLIKIPGGQVVYFWCSEKSKHLGGELLVKMKDLLKRKPSVAELTGICESRFSCFATHLHAYLAATVGSTQASSPGSPIPLMDTTTELSDTSQSGHSLISFKSLRSWHIGSQSVEANSFHPGSLSPRTGSFKEGPTRNLSSLRSAAREKLIRRGDGHLSSVENLTITLSTAVDASSSNNSENDITRNLPFSPSSLLESLGKLAVAPALCLTTQVSCVGLPLFSPHYCHCTPGISTPQFSAAPQQLPALSDESQSLPHLSSLVPVRMPSSLLTSTQPPSLGEASTVNFPAFQTDPLFQLPTQTSHQILPTFTPLMCDPIVHIPLIDVCSSGQGYLVSAGPAISTAIHPLHPKLVNPLMPETDSILEKGARETLRLLISGSSRTNLPLMDVFPAVLTKADQNQIILVAGSQGLCSGTTDAGVIANSIAAMGLASLSERSDGDSYDNTDIHAGTSCGSVGSCSVDKGSTSCSDWMEESD</sequence>
<protein>
    <submittedName>
        <fullName evidence="2">Uncharacterized protein</fullName>
    </submittedName>
</protein>
<dbReference type="EMBL" id="CM031826">
    <property type="protein sequence ID" value="KAG6728718.1"/>
    <property type="molecule type" value="Genomic_DNA"/>
</dbReference>
<dbReference type="AlphaFoldDB" id="A0A8T1RGS8"/>
<keyword evidence="4" id="KW-1185">Reference proteome</keyword>
<evidence type="ECO:0000313" key="3">
    <source>
        <dbReference type="EMBL" id="KAG6728718.1"/>
    </source>
</evidence>
<feature type="region of interest" description="Disordered" evidence="1">
    <location>
        <begin position="1"/>
        <end position="60"/>
    </location>
</feature>
<dbReference type="EMBL" id="CM031810">
    <property type="protein sequence ID" value="KAG6665865.1"/>
    <property type="molecule type" value="Genomic_DNA"/>
</dbReference>
<name>A0A8T1RGS8_CARIL</name>
<dbReference type="PANTHER" id="PTHR36741">
    <property type="entry name" value="OS07G0100500 PROTEIN"/>
    <property type="match status" value="1"/>
</dbReference>
<evidence type="ECO:0000256" key="1">
    <source>
        <dbReference type="SAM" id="MobiDB-lite"/>
    </source>
</evidence>
<comment type="caution">
    <text evidence="2">The sequence shown here is derived from an EMBL/GenBank/DDBJ whole genome shotgun (WGS) entry which is preliminary data.</text>
</comment>
<feature type="compositionally biased region" description="Low complexity" evidence="1">
    <location>
        <begin position="34"/>
        <end position="57"/>
    </location>
</feature>
<feature type="region of interest" description="Disordered" evidence="1">
    <location>
        <begin position="341"/>
        <end position="360"/>
    </location>
</feature>
<feature type="region of interest" description="Disordered" evidence="1">
    <location>
        <begin position="678"/>
        <end position="699"/>
    </location>
</feature>
<dbReference type="PANTHER" id="PTHR36741:SF1">
    <property type="entry name" value="OS07G0100500 PROTEIN"/>
    <property type="match status" value="1"/>
</dbReference>
<reference evidence="2" key="1">
    <citation type="submission" date="2020-12" db="EMBL/GenBank/DDBJ databases">
        <title>WGS assembly of Carya illinoinensis cv. Pawnee.</title>
        <authorList>
            <person name="Platts A."/>
            <person name="Shu S."/>
            <person name="Wright S."/>
            <person name="Barry K."/>
            <person name="Edger P."/>
            <person name="Pires J.C."/>
            <person name="Schmutz J."/>
        </authorList>
    </citation>
    <scope>NUCLEOTIDE SEQUENCE</scope>
    <source>
        <tissue evidence="2">Leaf</tissue>
    </source>
</reference>
<evidence type="ECO:0000313" key="4">
    <source>
        <dbReference type="Proteomes" id="UP000811609"/>
    </source>
</evidence>
<dbReference type="Proteomes" id="UP000811609">
    <property type="component" value="Chromosome 2"/>
</dbReference>
<reference evidence="3" key="2">
    <citation type="submission" date="2021-01" db="EMBL/GenBank/DDBJ databases">
        <authorList>
            <person name="Lovell J.T."/>
            <person name="Bentley N."/>
            <person name="Bhattarai G."/>
            <person name="Jenkins J.W."/>
            <person name="Sreedasyam A."/>
            <person name="Alarcon Y."/>
            <person name="Bock C."/>
            <person name="Boston L."/>
            <person name="Carlson J."/>
            <person name="Cervantes K."/>
            <person name="Clermont K."/>
            <person name="Krom N."/>
            <person name="Kubenka K."/>
            <person name="Mamidi S."/>
            <person name="Mattison C."/>
            <person name="Monteros M."/>
            <person name="Pisani C."/>
            <person name="Plott C."/>
            <person name="Rajasekar S."/>
            <person name="Rhein H.S."/>
            <person name="Rohla C."/>
            <person name="Song M."/>
            <person name="Hilaire R.S."/>
            <person name="Shu S."/>
            <person name="Wells L."/>
            <person name="Wang X."/>
            <person name="Webber J."/>
            <person name="Heerema R.J."/>
            <person name="Klein P."/>
            <person name="Conner P."/>
            <person name="Grauke L."/>
            <person name="Grimwood J."/>
            <person name="Schmutz J."/>
            <person name="Randall J.J."/>
        </authorList>
    </citation>
    <scope>NUCLEOTIDE SEQUENCE</scope>
    <source>
        <tissue evidence="3">Leaf</tissue>
    </source>
</reference>
<gene>
    <name evidence="2" type="ORF">CIPAW_02G189800</name>
    <name evidence="3" type="ORF">I3842_02G187100</name>
</gene>
<organism evidence="2 4">
    <name type="scientific">Carya illinoinensis</name>
    <name type="common">Pecan</name>
    <dbReference type="NCBI Taxonomy" id="32201"/>
    <lineage>
        <taxon>Eukaryota</taxon>
        <taxon>Viridiplantae</taxon>
        <taxon>Streptophyta</taxon>
        <taxon>Embryophyta</taxon>
        <taxon>Tracheophyta</taxon>
        <taxon>Spermatophyta</taxon>
        <taxon>Magnoliopsida</taxon>
        <taxon>eudicotyledons</taxon>
        <taxon>Gunneridae</taxon>
        <taxon>Pentapetalae</taxon>
        <taxon>rosids</taxon>
        <taxon>fabids</taxon>
        <taxon>Fagales</taxon>
        <taxon>Juglandaceae</taxon>
        <taxon>Carya</taxon>
    </lineage>
</organism>
<accession>A0A8T1RGS8</accession>
<proteinExistence type="predicted"/>
<dbReference type="Proteomes" id="UP000811246">
    <property type="component" value="Chromosome 2"/>
</dbReference>